<dbReference type="RefSeq" id="WP_072325530.1">
    <property type="nucleotide sequence ID" value="NZ_FPJW01000003.1"/>
</dbReference>
<dbReference type="OrthoDB" id="6120250at2"/>
<feature type="signal peptide" evidence="1">
    <location>
        <begin position="1"/>
        <end position="26"/>
    </location>
</feature>
<dbReference type="EMBL" id="FPJW01000003">
    <property type="protein sequence ID" value="SFX32700.1"/>
    <property type="molecule type" value="Genomic_DNA"/>
</dbReference>
<dbReference type="AlphaFoldDB" id="A0A1K1W6X4"/>
<protein>
    <submittedName>
        <fullName evidence="2">Outer membrane protein beta-barrel domain-containing protein</fullName>
    </submittedName>
</protein>
<dbReference type="InterPro" id="IPR011250">
    <property type="entry name" value="OMP/PagP_B-barrel"/>
</dbReference>
<proteinExistence type="predicted"/>
<feature type="chain" id="PRO_5012317871" evidence="1">
    <location>
        <begin position="27"/>
        <end position="185"/>
    </location>
</feature>
<keyword evidence="1" id="KW-0732">Signal</keyword>
<gene>
    <name evidence="2" type="ORF">SAMN02745752_01300</name>
</gene>
<reference evidence="2 3" key="1">
    <citation type="submission" date="2016-11" db="EMBL/GenBank/DDBJ databases">
        <authorList>
            <person name="Jaros S."/>
            <person name="Januszkiewicz K."/>
            <person name="Wedrychowicz H."/>
        </authorList>
    </citation>
    <scope>NUCLEOTIDE SEQUENCE [LARGE SCALE GENOMIC DNA]</scope>
    <source>
        <strain evidence="2 3">DSM 21637</strain>
    </source>
</reference>
<name>A0A1K1W6X4_9GAMM</name>
<accession>A0A1K1W6X4</accession>
<sequence length="185" mass="19846">MPRFNCCLRFIGSGLLLIGMALPAVAASDVATLAGLRFSQASADFSGIKDDTGTGVGVVLGVSYPTFRVVADLNLYSWDEVNTRTIHASYERLWQVSGDWQAFAGVFGGVVDLELGSALRGKDDYQSGLSGGVQAGVLYPLGRGWQLETGVRYNHFSVEISSPALDEDVRLNSQVEVFVVLNFSS</sequence>
<evidence type="ECO:0000313" key="3">
    <source>
        <dbReference type="Proteomes" id="UP000182350"/>
    </source>
</evidence>
<dbReference type="Proteomes" id="UP000182350">
    <property type="component" value="Unassembled WGS sequence"/>
</dbReference>
<dbReference type="Gene3D" id="2.40.160.20">
    <property type="match status" value="1"/>
</dbReference>
<keyword evidence="3" id="KW-1185">Reference proteome</keyword>
<evidence type="ECO:0000313" key="2">
    <source>
        <dbReference type="EMBL" id="SFX32700.1"/>
    </source>
</evidence>
<organism evidence="2 3">
    <name type="scientific">Marinospirillum alkaliphilum DSM 21637</name>
    <dbReference type="NCBI Taxonomy" id="1122209"/>
    <lineage>
        <taxon>Bacteria</taxon>
        <taxon>Pseudomonadati</taxon>
        <taxon>Pseudomonadota</taxon>
        <taxon>Gammaproteobacteria</taxon>
        <taxon>Oceanospirillales</taxon>
        <taxon>Oceanospirillaceae</taxon>
        <taxon>Marinospirillum</taxon>
    </lineage>
</organism>
<dbReference type="SUPFAM" id="SSF56925">
    <property type="entry name" value="OMPA-like"/>
    <property type="match status" value="1"/>
</dbReference>
<evidence type="ECO:0000256" key="1">
    <source>
        <dbReference type="SAM" id="SignalP"/>
    </source>
</evidence>